<dbReference type="AlphaFoldDB" id="A0A1E3RX55"/>
<evidence type="ECO:0000256" key="1">
    <source>
        <dbReference type="SAM" id="MobiDB-lite"/>
    </source>
</evidence>
<keyword evidence="3" id="KW-1185">Reference proteome</keyword>
<dbReference type="RefSeq" id="WP_069404849.1">
    <property type="nucleotide sequence ID" value="NZ_JBHRZJ010000002.1"/>
</dbReference>
<evidence type="ECO:0008006" key="4">
    <source>
        <dbReference type="Google" id="ProtNLM"/>
    </source>
</evidence>
<comment type="caution">
    <text evidence="2">The sequence shown here is derived from an EMBL/GenBank/DDBJ whole genome shotgun (WGS) entry which is preliminary data.</text>
</comment>
<accession>A0A1E3RX55</accession>
<evidence type="ECO:0000313" key="2">
    <source>
        <dbReference type="EMBL" id="ODQ94506.1"/>
    </source>
</evidence>
<reference evidence="3" key="1">
    <citation type="submission" date="2016-09" db="EMBL/GenBank/DDBJ databases">
        <authorList>
            <person name="Greninger A.L."/>
            <person name="Jerome K.R."/>
            <person name="Mcnair B."/>
            <person name="Wallis C."/>
            <person name="Fang F."/>
        </authorList>
    </citation>
    <scope>NUCLEOTIDE SEQUENCE [LARGE SCALE GENOMIC DNA]</scope>
    <source>
        <strain evidence="3">M7</strain>
    </source>
</reference>
<feature type="region of interest" description="Disordered" evidence="1">
    <location>
        <begin position="1"/>
        <end position="27"/>
    </location>
</feature>
<organism evidence="2 3">
    <name type="scientific">Mycolicibacterium holsaticum</name>
    <dbReference type="NCBI Taxonomy" id="152142"/>
    <lineage>
        <taxon>Bacteria</taxon>
        <taxon>Bacillati</taxon>
        <taxon>Actinomycetota</taxon>
        <taxon>Actinomycetes</taxon>
        <taxon>Mycobacteriales</taxon>
        <taxon>Mycobacteriaceae</taxon>
        <taxon>Mycolicibacterium</taxon>
    </lineage>
</organism>
<evidence type="ECO:0000313" key="3">
    <source>
        <dbReference type="Proteomes" id="UP000094243"/>
    </source>
</evidence>
<feature type="compositionally biased region" description="Basic residues" evidence="1">
    <location>
        <begin position="1"/>
        <end position="11"/>
    </location>
</feature>
<proteinExistence type="predicted"/>
<sequence>MRHHIHGRRRPGGWQQTQQPDAGDAPDWFAGRLSGGWFTGDPTVIVDREEITVIGRLPDPEGSDTPESEAHASGRVARFREETRSERMAIADEAEARYGRKVAWGVRVGSDDAEPIMFTRLAVPVMTRLRQPERQVLDTLVDAGVARSRSDALAWSVRLVGEHADEWLGKLRDAMRNVDDLRAEGPQL</sequence>
<dbReference type="OrthoDB" id="3290566at2"/>
<gene>
    <name evidence="2" type="ORF">BHQ17_08935</name>
</gene>
<dbReference type="Proteomes" id="UP000094243">
    <property type="component" value="Unassembled WGS sequence"/>
</dbReference>
<dbReference type="EMBL" id="MIGZ01000038">
    <property type="protein sequence ID" value="ODQ94506.1"/>
    <property type="molecule type" value="Genomic_DNA"/>
</dbReference>
<name>A0A1E3RX55_9MYCO</name>
<protein>
    <recommendedName>
        <fullName evidence="4">Smu12A</fullName>
    </recommendedName>
</protein>